<dbReference type="InterPro" id="IPR032731">
    <property type="entry name" value="Arabino_trans_C"/>
</dbReference>
<feature type="transmembrane region" description="Helical" evidence="12">
    <location>
        <begin position="545"/>
        <end position="567"/>
    </location>
</feature>
<keyword evidence="6" id="KW-0808">Transferase</keyword>
<keyword evidence="5" id="KW-0328">Glycosyltransferase</keyword>
<evidence type="ECO:0000256" key="4">
    <source>
        <dbReference type="ARBA" id="ARBA00022475"/>
    </source>
</evidence>
<evidence type="ECO:0000259" key="13">
    <source>
        <dbReference type="Pfam" id="PF04602"/>
    </source>
</evidence>
<dbReference type="InterPro" id="IPR042486">
    <property type="entry name" value="Arabino_trans_C_2"/>
</dbReference>
<evidence type="ECO:0000256" key="12">
    <source>
        <dbReference type="SAM" id="Phobius"/>
    </source>
</evidence>
<keyword evidence="9 12" id="KW-0472">Membrane</keyword>
<dbReference type="Gene3D" id="3.40.190.160">
    <property type="match status" value="1"/>
</dbReference>
<evidence type="ECO:0000259" key="15">
    <source>
        <dbReference type="Pfam" id="PF17689"/>
    </source>
</evidence>
<feature type="transmembrane region" description="Helical" evidence="12">
    <location>
        <begin position="238"/>
        <end position="257"/>
    </location>
</feature>
<evidence type="ECO:0000259" key="14">
    <source>
        <dbReference type="Pfam" id="PF14896"/>
    </source>
</evidence>
<feature type="transmembrane region" description="Helical" evidence="12">
    <location>
        <begin position="413"/>
        <end position="429"/>
    </location>
</feature>
<name>A0ABV9ZMG1_9PSEU</name>
<evidence type="ECO:0000313" key="16">
    <source>
        <dbReference type="EMBL" id="MFC5141796.1"/>
    </source>
</evidence>
<evidence type="ECO:0000256" key="7">
    <source>
        <dbReference type="ARBA" id="ARBA00022692"/>
    </source>
</evidence>
<feature type="transmembrane region" description="Helical" evidence="12">
    <location>
        <begin position="435"/>
        <end position="468"/>
    </location>
</feature>
<evidence type="ECO:0000256" key="5">
    <source>
        <dbReference type="ARBA" id="ARBA00022676"/>
    </source>
</evidence>
<dbReference type="EMBL" id="JBHSKG010000018">
    <property type="protein sequence ID" value="MFC5141796.1"/>
    <property type="molecule type" value="Genomic_DNA"/>
</dbReference>
<dbReference type="Pfam" id="PF04602">
    <property type="entry name" value="Arabinose_trans"/>
    <property type="match status" value="1"/>
</dbReference>
<keyword evidence="17" id="KW-1185">Reference proteome</keyword>
<evidence type="ECO:0000256" key="1">
    <source>
        <dbReference type="ARBA" id="ARBA00003001"/>
    </source>
</evidence>
<feature type="transmembrane region" description="Helical" evidence="12">
    <location>
        <begin position="480"/>
        <end position="502"/>
    </location>
</feature>
<proteinExistence type="inferred from homology"/>
<keyword evidence="10" id="KW-0961">Cell wall biogenesis/degradation</keyword>
<dbReference type="Gene3D" id="2.60.120.940">
    <property type="entry name" value="EmbC, C-terminal domain, subdomain 2"/>
    <property type="match status" value="1"/>
</dbReference>
<feature type="transmembrane region" description="Helical" evidence="12">
    <location>
        <begin position="278"/>
        <end position="295"/>
    </location>
</feature>
<dbReference type="Pfam" id="PF14896">
    <property type="entry name" value="Arabino_trans_C"/>
    <property type="match status" value="1"/>
</dbReference>
<evidence type="ECO:0000256" key="9">
    <source>
        <dbReference type="ARBA" id="ARBA00023136"/>
    </source>
</evidence>
<feature type="transmembrane region" description="Helical" evidence="12">
    <location>
        <begin position="385"/>
        <end position="401"/>
    </location>
</feature>
<accession>A0ABV9ZMG1</accession>
<comment type="subcellular location">
    <subcellularLocation>
        <location evidence="2">Cell membrane</location>
        <topology evidence="2">Multi-pass membrane protein</topology>
    </subcellularLocation>
</comment>
<feature type="transmembrane region" description="Helical" evidence="12">
    <location>
        <begin position="687"/>
        <end position="704"/>
    </location>
</feature>
<dbReference type="Proteomes" id="UP001596175">
    <property type="component" value="Unassembled WGS sequence"/>
</dbReference>
<feature type="transmembrane region" description="Helical" evidence="12">
    <location>
        <begin position="604"/>
        <end position="627"/>
    </location>
</feature>
<dbReference type="Gene3D" id="2.60.120.610">
    <property type="entry name" value="arabinofuranosyltransferase like domain"/>
    <property type="match status" value="1"/>
</dbReference>
<keyword evidence="4" id="KW-1003">Cell membrane</keyword>
<feature type="domain" description="Arabinosyltransferas concanavalin like" evidence="15">
    <location>
        <begin position="61"/>
        <end position="175"/>
    </location>
</feature>
<gene>
    <name evidence="16" type="ORF">ACFPK1_26420</name>
</gene>
<keyword evidence="7 12" id="KW-0812">Transmembrane</keyword>
<dbReference type="InterPro" id="IPR007680">
    <property type="entry name" value="Arabino_trans_central"/>
</dbReference>
<dbReference type="InterPro" id="IPR040920">
    <property type="entry name" value="Arabino_trans_N"/>
</dbReference>
<feature type="domain" description="Arabinosyltransferase C-terminal" evidence="14">
    <location>
        <begin position="821"/>
        <end position="1025"/>
    </location>
</feature>
<evidence type="ECO:0000256" key="3">
    <source>
        <dbReference type="ARBA" id="ARBA00008195"/>
    </source>
</evidence>
<evidence type="ECO:0000313" key="17">
    <source>
        <dbReference type="Proteomes" id="UP001596175"/>
    </source>
</evidence>
<organism evidence="16 17">
    <name type="scientific">Actinomycetospora rhizophila</name>
    <dbReference type="NCBI Taxonomy" id="1416876"/>
    <lineage>
        <taxon>Bacteria</taxon>
        <taxon>Bacillati</taxon>
        <taxon>Actinomycetota</taxon>
        <taxon>Actinomycetes</taxon>
        <taxon>Pseudonocardiales</taxon>
        <taxon>Pseudonocardiaceae</taxon>
        <taxon>Actinomycetospora</taxon>
    </lineage>
</organism>
<feature type="compositionally biased region" description="Low complexity" evidence="11">
    <location>
        <begin position="1"/>
        <end position="15"/>
    </location>
</feature>
<feature type="region of interest" description="Disordered" evidence="11">
    <location>
        <begin position="1"/>
        <end position="29"/>
    </location>
</feature>
<dbReference type="RefSeq" id="WP_378023937.1">
    <property type="nucleotide sequence ID" value="NZ_JBHSKG010000018.1"/>
</dbReference>
<dbReference type="InterPro" id="IPR027451">
    <property type="entry name" value="EmbABC_dom1"/>
</dbReference>
<evidence type="ECO:0000256" key="11">
    <source>
        <dbReference type="SAM" id="MobiDB-lite"/>
    </source>
</evidence>
<feature type="transmembrane region" description="Helical" evidence="12">
    <location>
        <begin position="639"/>
        <end position="657"/>
    </location>
</feature>
<sequence length="1064" mass="111495">MSTDAPPQAAVAADDSPPHSTRPAPGRPASPAWVTAVVCGLVALAGAVLLPFAPVSASVPEVRWPADVRDPAPTMLMLTAYDPVDLEARFSCRVARAAEATPEGLVLSTMGPTSRDAAAQALTVDARDGGVTIRSGGQTLFAGPLPPGDCRFLVAGDADAMRVVLDGTTVAVVPSRMPPPDPDVLPESAPALAPLSALPEVDALRTSTAGLPDATADDLSVRLTVDDAFGHSPSPVKWLLIAAVVGALLVGAAALAAEGVRRPRDGPRGPGWLRRVRLRAVDVVAPATLLAWLFLAPMTDDDGYYSAMAANVPFSGYVPNYYQLGIQGFTPFSWPYYALSWWQTTAGSAPVVLRVPALLLGLGTWLLVRVFVARTGLLGAGTRRAAPWARTALAAAFLAWWLPYDMGVRPEPVVAFFAAATLVAVAEGLERRRTWLLGLAVGVASAGVMAAPTGFTALAPLLVAAPAVWRRFRREAASGWAAAGRWVLVLAPVAVGSLLGFADGAYRDFVRSQEIFAPIQRAQTWYEEMTRYGWLLGDDSHFGSYARRAAVLVCLLALVWFLVLLVAARVRGVAVPSRLPLAGWTTLLAFALLLPTPSAPTHHFGALAGVGAAFLALVLTDGPHLLARITRGRPVPRPALVAAGVAAVLVVALAGHGRNLWPFSWGLGVPDYGARPTLAGLDLDQPLWWGLGLLVTTLAVRWSAPAWRHLALGVAVPLLVCASLVVSTGWTVADLARAATTSTTWSPQADAWNDPWATSCGAAGQMDVLAPGGGRALPRAAPSSPLPPVDAADALAALDAPAAPAVPPADVPAGPPPADLPAGVPVYGGSLVPATDAGPDTVTTDWFRLPAAPTDGAVVVAVSGRVDGDDSLRVEYGRETPGGFVPVDRTRAVSEPGSTAAWRTVPLLDDTAPPPGADVVRLLGTYRSSVPEGWLAFTGPVERPWVPLAEVLPADAPVGVAWQVKYLFPCQRQPRQEAGVTEPAVGAIGWGATREEALADWMFDAGRGGLLGHAEREADVTRLTTRFRDVGGEVDDLWVFRYDQPFPADRYELVRGHRTVSGLP</sequence>
<feature type="transmembrane region" description="Helical" evidence="12">
    <location>
        <begin position="711"/>
        <end position="733"/>
    </location>
</feature>
<reference evidence="17" key="1">
    <citation type="journal article" date="2019" name="Int. J. Syst. Evol. Microbiol.">
        <title>The Global Catalogue of Microorganisms (GCM) 10K type strain sequencing project: providing services to taxonomists for standard genome sequencing and annotation.</title>
        <authorList>
            <consortium name="The Broad Institute Genomics Platform"/>
            <consortium name="The Broad Institute Genome Sequencing Center for Infectious Disease"/>
            <person name="Wu L."/>
            <person name="Ma J."/>
        </authorList>
    </citation>
    <scope>NUCLEOTIDE SEQUENCE [LARGE SCALE GENOMIC DNA]</scope>
    <source>
        <strain evidence="17">XZYJ18</strain>
    </source>
</reference>
<evidence type="ECO:0000256" key="6">
    <source>
        <dbReference type="ARBA" id="ARBA00022679"/>
    </source>
</evidence>
<protein>
    <submittedName>
        <fullName evidence="16">Arabinosyltransferase domain-containing protein</fullName>
    </submittedName>
</protein>
<comment type="function">
    <text evidence="1">Arabinosyl transferase responsible for the polymerization of arabinose into the arabinan of arabinogalactan.</text>
</comment>
<comment type="caution">
    <text evidence="16">The sequence shown here is derived from an EMBL/GenBank/DDBJ whole genome shotgun (WGS) entry which is preliminary data.</text>
</comment>
<evidence type="ECO:0000256" key="2">
    <source>
        <dbReference type="ARBA" id="ARBA00004651"/>
    </source>
</evidence>
<evidence type="ECO:0000256" key="8">
    <source>
        <dbReference type="ARBA" id="ARBA00022989"/>
    </source>
</evidence>
<evidence type="ECO:0000256" key="10">
    <source>
        <dbReference type="ARBA" id="ARBA00023316"/>
    </source>
</evidence>
<feature type="transmembrane region" description="Helical" evidence="12">
    <location>
        <begin position="351"/>
        <end position="373"/>
    </location>
</feature>
<comment type="similarity">
    <text evidence="3">Belongs to the emb family.</text>
</comment>
<dbReference type="Pfam" id="PF17689">
    <property type="entry name" value="Arabino_trans_N"/>
    <property type="match status" value="1"/>
</dbReference>
<feature type="domain" description="Arabinofuranosyltransferase central" evidence="13">
    <location>
        <begin position="232"/>
        <end position="699"/>
    </location>
</feature>
<keyword evidence="8 12" id="KW-1133">Transmembrane helix</keyword>